<dbReference type="InterPro" id="IPR036397">
    <property type="entry name" value="RNaseH_sf"/>
</dbReference>
<evidence type="ECO:0000313" key="3">
    <source>
        <dbReference type="Proteomes" id="UP000572268"/>
    </source>
</evidence>
<dbReference type="EMBL" id="JABANN010002804">
    <property type="protein sequence ID" value="KAF4647159.1"/>
    <property type="molecule type" value="Genomic_DNA"/>
</dbReference>
<dbReference type="Proteomes" id="UP000572268">
    <property type="component" value="Unassembled WGS sequence"/>
</dbReference>
<reference evidence="2 3" key="1">
    <citation type="submission" date="2020-04" db="EMBL/GenBank/DDBJ databases">
        <title>Perkinsus olseni comparative genomics.</title>
        <authorList>
            <person name="Bogema D.R."/>
        </authorList>
    </citation>
    <scope>NUCLEOTIDE SEQUENCE [LARGE SCALE GENOMIC DNA]</scope>
    <source>
        <strain evidence="2">ATCC PRA-31</strain>
    </source>
</reference>
<evidence type="ECO:0000313" key="2">
    <source>
        <dbReference type="EMBL" id="KAF4647159.1"/>
    </source>
</evidence>
<organism evidence="2 3">
    <name type="scientific">Perkinsus olseni</name>
    <name type="common">Perkinsus atlanticus</name>
    <dbReference type="NCBI Taxonomy" id="32597"/>
    <lineage>
        <taxon>Eukaryota</taxon>
        <taxon>Sar</taxon>
        <taxon>Alveolata</taxon>
        <taxon>Perkinsozoa</taxon>
        <taxon>Perkinsea</taxon>
        <taxon>Perkinsida</taxon>
        <taxon>Perkinsidae</taxon>
        <taxon>Perkinsus</taxon>
    </lineage>
</organism>
<dbReference type="GO" id="GO:0015074">
    <property type="term" value="P:DNA integration"/>
    <property type="evidence" value="ECO:0007669"/>
    <property type="project" value="InterPro"/>
</dbReference>
<dbReference type="GO" id="GO:0003676">
    <property type="term" value="F:nucleic acid binding"/>
    <property type="evidence" value="ECO:0007669"/>
    <property type="project" value="InterPro"/>
</dbReference>
<feature type="domain" description="Integrase catalytic" evidence="1">
    <location>
        <begin position="15"/>
        <end position="172"/>
    </location>
</feature>
<dbReference type="PROSITE" id="PS50994">
    <property type="entry name" value="INTEGRASE"/>
    <property type="match status" value="1"/>
</dbReference>
<sequence length="172" mass="19361">CQLSRCRRAYRSKNAVTRPVGMSFDVGQVRVVDYQGPLYDRGEKRWVLTLLDPVSFNLDYRVVDAPNIDNTLDALSHNFATMGTPSVLVSDPGVAFTSEKYLSFCRKWSVANCWLPREARSYGGFHERFHGLLLQQIRCRLREEEGNPDPTPLATIVADSVGALNKIPLDSL</sequence>
<dbReference type="SUPFAM" id="SSF53098">
    <property type="entry name" value="Ribonuclease H-like"/>
    <property type="match status" value="1"/>
</dbReference>
<feature type="non-terminal residue" evidence="2">
    <location>
        <position position="1"/>
    </location>
</feature>
<protein>
    <recommendedName>
        <fullName evidence="1">Integrase catalytic domain-containing protein</fullName>
    </recommendedName>
</protein>
<dbReference type="AlphaFoldDB" id="A0A7J6KKG0"/>
<gene>
    <name evidence="2" type="ORF">FOL46_004613</name>
</gene>
<proteinExistence type="predicted"/>
<dbReference type="InterPro" id="IPR001584">
    <property type="entry name" value="Integrase_cat-core"/>
</dbReference>
<feature type="non-terminal residue" evidence="2">
    <location>
        <position position="172"/>
    </location>
</feature>
<comment type="caution">
    <text evidence="2">The sequence shown here is derived from an EMBL/GenBank/DDBJ whole genome shotgun (WGS) entry which is preliminary data.</text>
</comment>
<accession>A0A7J6KKG0</accession>
<dbReference type="Gene3D" id="3.30.420.10">
    <property type="entry name" value="Ribonuclease H-like superfamily/Ribonuclease H"/>
    <property type="match status" value="1"/>
</dbReference>
<dbReference type="InterPro" id="IPR012337">
    <property type="entry name" value="RNaseH-like_sf"/>
</dbReference>
<evidence type="ECO:0000259" key="1">
    <source>
        <dbReference type="PROSITE" id="PS50994"/>
    </source>
</evidence>
<name>A0A7J6KKG0_PEROL</name>